<organism evidence="1 2">
    <name type="scientific">Fistulina hepatica ATCC 64428</name>
    <dbReference type="NCBI Taxonomy" id="1128425"/>
    <lineage>
        <taxon>Eukaryota</taxon>
        <taxon>Fungi</taxon>
        <taxon>Dikarya</taxon>
        <taxon>Basidiomycota</taxon>
        <taxon>Agaricomycotina</taxon>
        <taxon>Agaricomycetes</taxon>
        <taxon>Agaricomycetidae</taxon>
        <taxon>Agaricales</taxon>
        <taxon>Fistulinaceae</taxon>
        <taxon>Fistulina</taxon>
    </lineage>
</organism>
<feature type="non-terminal residue" evidence="1">
    <location>
        <position position="1"/>
    </location>
</feature>
<dbReference type="InterPro" id="IPR041078">
    <property type="entry name" value="Plavaka"/>
</dbReference>
<evidence type="ECO:0000313" key="1">
    <source>
        <dbReference type="EMBL" id="KIY53693.1"/>
    </source>
</evidence>
<name>A0A0D7ASB3_9AGAR</name>
<evidence type="ECO:0000313" key="2">
    <source>
        <dbReference type="Proteomes" id="UP000054144"/>
    </source>
</evidence>
<accession>A0A0D7ASB3</accession>
<feature type="non-terminal residue" evidence="1">
    <location>
        <position position="262"/>
    </location>
</feature>
<protein>
    <submittedName>
        <fullName evidence="1">Uncharacterized protein</fullName>
    </submittedName>
</protein>
<dbReference type="Proteomes" id="UP000054144">
    <property type="component" value="Unassembled WGS sequence"/>
</dbReference>
<dbReference type="Pfam" id="PF18759">
    <property type="entry name" value="Plavaka"/>
    <property type="match status" value="1"/>
</dbReference>
<dbReference type="EMBL" id="KN881591">
    <property type="protein sequence ID" value="KIY53693.1"/>
    <property type="molecule type" value="Genomic_DNA"/>
</dbReference>
<gene>
    <name evidence="1" type="ORF">FISHEDRAFT_30931</name>
</gene>
<dbReference type="OrthoDB" id="3232941at2759"/>
<proteinExistence type="predicted"/>
<keyword evidence="2" id="KW-1185">Reference proteome</keyword>
<sequence>PSEPRTPEWIFEVVSNAKVAATDDEGNFNEAQYHDLCMKADVSGSFYHPFWEDLPYCNIFDCMTPDVLHQIYQGVLKYMIIWAQELMSKKELDARISKLPRCYGVRHFKNGISNLSQVSGSERKQIAHILLACLVGKVPKRPLIAIRALLDFAYIAQYPSHDEDTLSYLRDAFDTFHQHKDAFIEFGCRKHLNIPKFHSLFHYLEAIPCKGTTDNYNTEMFERLHIDFAKEGWRASNHRDEFPQMVRWLSRRKKMVTFRKYI</sequence>
<reference evidence="1 2" key="1">
    <citation type="journal article" date="2015" name="Fungal Genet. Biol.">
        <title>Evolution of novel wood decay mechanisms in Agaricales revealed by the genome sequences of Fistulina hepatica and Cylindrobasidium torrendii.</title>
        <authorList>
            <person name="Floudas D."/>
            <person name="Held B.W."/>
            <person name="Riley R."/>
            <person name="Nagy L.G."/>
            <person name="Koehler G."/>
            <person name="Ransdell A.S."/>
            <person name="Younus H."/>
            <person name="Chow J."/>
            <person name="Chiniquy J."/>
            <person name="Lipzen A."/>
            <person name="Tritt A."/>
            <person name="Sun H."/>
            <person name="Haridas S."/>
            <person name="LaButti K."/>
            <person name="Ohm R.A."/>
            <person name="Kues U."/>
            <person name="Blanchette R.A."/>
            <person name="Grigoriev I.V."/>
            <person name="Minto R.E."/>
            <person name="Hibbett D.S."/>
        </authorList>
    </citation>
    <scope>NUCLEOTIDE SEQUENCE [LARGE SCALE GENOMIC DNA]</scope>
    <source>
        <strain evidence="1 2">ATCC 64428</strain>
    </source>
</reference>
<dbReference type="AlphaFoldDB" id="A0A0D7ASB3"/>